<keyword evidence="4 12" id="KW-0378">Hydrolase</keyword>
<dbReference type="GO" id="GO:0006508">
    <property type="term" value="P:proteolysis"/>
    <property type="evidence" value="ECO:0007669"/>
    <property type="project" value="InterPro"/>
</dbReference>
<dbReference type="InterPro" id="IPR036390">
    <property type="entry name" value="WH_DNA-bd_sf"/>
</dbReference>
<evidence type="ECO:0000256" key="8">
    <source>
        <dbReference type="ARBA" id="ARBA00023204"/>
    </source>
</evidence>
<dbReference type="Gene3D" id="2.10.109.10">
    <property type="entry name" value="Umud Fragment, subunit A"/>
    <property type="match status" value="1"/>
</dbReference>
<dbReference type="NCBIfam" id="TIGR00498">
    <property type="entry name" value="lexA"/>
    <property type="match status" value="1"/>
</dbReference>
<dbReference type="HOGENOM" id="CLU_066192_45_2_0"/>
<evidence type="ECO:0000256" key="4">
    <source>
        <dbReference type="ARBA" id="ARBA00022801"/>
    </source>
</evidence>
<evidence type="ECO:0000256" key="2">
    <source>
        <dbReference type="ARBA" id="ARBA00022705"/>
    </source>
</evidence>
<dbReference type="OrthoDB" id="9787787at2"/>
<dbReference type="EC" id="3.4.21.88" evidence="12"/>
<dbReference type="AlphaFoldDB" id="D6YUQ3"/>
<evidence type="ECO:0000313" key="13">
    <source>
        <dbReference type="Proteomes" id="UP000001505"/>
    </source>
</evidence>
<dbReference type="GO" id="GO:0009432">
    <property type="term" value="P:SOS response"/>
    <property type="evidence" value="ECO:0007669"/>
    <property type="project" value="UniProtKB-KW"/>
</dbReference>
<keyword evidence="7" id="KW-0804">Transcription</keyword>
<dbReference type="GO" id="GO:0045892">
    <property type="term" value="P:negative regulation of DNA-templated transcription"/>
    <property type="evidence" value="ECO:0007669"/>
    <property type="project" value="InterPro"/>
</dbReference>
<dbReference type="CDD" id="cd06529">
    <property type="entry name" value="S24_LexA-like"/>
    <property type="match status" value="1"/>
</dbReference>
<evidence type="ECO:0000259" key="11">
    <source>
        <dbReference type="Pfam" id="PF01726"/>
    </source>
</evidence>
<dbReference type="GO" id="GO:0006260">
    <property type="term" value="P:DNA replication"/>
    <property type="evidence" value="ECO:0007669"/>
    <property type="project" value="UniProtKB-KW"/>
</dbReference>
<dbReference type="InterPro" id="IPR006199">
    <property type="entry name" value="LexA_DNA-bd_dom"/>
</dbReference>
<reference evidence="12 13" key="1">
    <citation type="journal article" date="2010" name="PLoS ONE">
        <title>The Waddlia genome: a window into chlamydial biology.</title>
        <authorList>
            <person name="Bertelli C."/>
            <person name="Collyn F."/>
            <person name="Croxatto A."/>
            <person name="Ruckert C."/>
            <person name="Polkinghorne A."/>
            <person name="Kebbi-Beghdadi C."/>
            <person name="Goesmann A."/>
            <person name="Vaughan L."/>
            <person name="Greub G."/>
        </authorList>
    </citation>
    <scope>NUCLEOTIDE SEQUENCE [LARGE SCALE GENOMIC DNA]</scope>
    <source>
        <strain evidence="13">ATCC VR-1470 / WSU 86-1044</strain>
    </source>
</reference>
<dbReference type="eggNOG" id="COG1974">
    <property type="taxonomic scope" value="Bacteria"/>
</dbReference>
<dbReference type="Proteomes" id="UP000001505">
    <property type="component" value="Chromosome"/>
</dbReference>
<dbReference type="SUPFAM" id="SSF51306">
    <property type="entry name" value="LexA/Signal peptidase"/>
    <property type="match status" value="1"/>
</dbReference>
<evidence type="ECO:0000256" key="9">
    <source>
        <dbReference type="ARBA" id="ARBA00023236"/>
    </source>
</evidence>
<gene>
    <name evidence="12" type="primary">lexA</name>
    <name evidence="12" type="ordered locus">wcw_0493</name>
</gene>
<sequence length="205" mass="23205">MKGLTKRQREIFDYIQEYIKSNRYSPSYREIMEHFGFLSIASVSKHLGVLQSKGAITTKKNSRRSITPCDSTPQQKESAEAELPFIGHIMGGVPIETFPLTQTLTVPKFLVHNVEKTYVLRAKGDSLSQEMIQDGDLLLTEARSEALAGEIIIGALEDRRTFVKQYFPEGNSVRLITSLSKEETALRHDQLTIHGVLVGLWRLFH</sequence>
<dbReference type="GO" id="GO:0003677">
    <property type="term" value="F:DNA binding"/>
    <property type="evidence" value="ECO:0007669"/>
    <property type="project" value="UniProtKB-KW"/>
</dbReference>
<dbReference type="PANTHER" id="PTHR33516:SF2">
    <property type="entry name" value="LEXA REPRESSOR-RELATED"/>
    <property type="match status" value="1"/>
</dbReference>
<dbReference type="InterPro" id="IPR036286">
    <property type="entry name" value="LexA/Signal_pep-like_sf"/>
</dbReference>
<dbReference type="InterPro" id="IPR036388">
    <property type="entry name" value="WH-like_DNA-bd_sf"/>
</dbReference>
<dbReference type="Pfam" id="PF00717">
    <property type="entry name" value="Peptidase_S24"/>
    <property type="match status" value="1"/>
</dbReference>
<evidence type="ECO:0000313" key="12">
    <source>
        <dbReference type="EMBL" id="ADI37864.1"/>
    </source>
</evidence>
<proteinExistence type="predicted"/>
<keyword evidence="5" id="KW-0805">Transcription regulation</keyword>
<dbReference type="InterPro" id="IPR039418">
    <property type="entry name" value="LexA-like"/>
</dbReference>
<dbReference type="EMBL" id="CP001928">
    <property type="protein sequence ID" value="ADI37864.1"/>
    <property type="molecule type" value="Genomic_DNA"/>
</dbReference>
<keyword evidence="1" id="KW-0678">Repressor</keyword>
<evidence type="ECO:0000256" key="5">
    <source>
        <dbReference type="ARBA" id="ARBA00023015"/>
    </source>
</evidence>
<evidence type="ECO:0000256" key="7">
    <source>
        <dbReference type="ARBA" id="ARBA00023163"/>
    </source>
</evidence>
<dbReference type="PANTHER" id="PTHR33516">
    <property type="entry name" value="LEXA REPRESSOR"/>
    <property type="match status" value="1"/>
</dbReference>
<dbReference type="Pfam" id="PF01726">
    <property type="entry name" value="LexA_DNA_bind"/>
    <property type="match status" value="1"/>
</dbReference>
<keyword evidence="2" id="KW-0235">DNA replication</keyword>
<keyword evidence="6" id="KW-0238">DNA-binding</keyword>
<keyword evidence="8" id="KW-0234">DNA repair</keyword>
<keyword evidence="9" id="KW-0742">SOS response</keyword>
<dbReference type="GO" id="GO:0006281">
    <property type="term" value="P:DNA repair"/>
    <property type="evidence" value="ECO:0007669"/>
    <property type="project" value="UniProtKB-KW"/>
</dbReference>
<evidence type="ECO:0000256" key="6">
    <source>
        <dbReference type="ARBA" id="ARBA00023125"/>
    </source>
</evidence>
<evidence type="ECO:0000256" key="1">
    <source>
        <dbReference type="ARBA" id="ARBA00022491"/>
    </source>
</evidence>
<dbReference type="KEGG" id="wch:wcw_0493"/>
<dbReference type="RefSeq" id="WP_013181591.1">
    <property type="nucleotide sequence ID" value="NC_014225.1"/>
</dbReference>
<accession>D6YUQ3</accession>
<feature type="domain" description="LexA repressor DNA-binding" evidence="11">
    <location>
        <begin position="1"/>
        <end position="64"/>
    </location>
</feature>
<protein>
    <submittedName>
        <fullName evidence="12">Putative LexA repressor</fullName>
        <ecNumber evidence="12">3.4.21.88</ecNumber>
    </submittedName>
</protein>
<dbReference type="SUPFAM" id="SSF46785">
    <property type="entry name" value="Winged helix' DNA-binding domain"/>
    <property type="match status" value="1"/>
</dbReference>
<keyword evidence="13" id="KW-1185">Reference proteome</keyword>
<keyword evidence="3" id="KW-0227">DNA damage</keyword>
<dbReference type="InterPro" id="IPR015927">
    <property type="entry name" value="Peptidase_S24_S26A/B/C"/>
</dbReference>
<dbReference type="Gene3D" id="1.10.10.10">
    <property type="entry name" value="Winged helix-like DNA-binding domain superfamily/Winged helix DNA-binding domain"/>
    <property type="match status" value="1"/>
</dbReference>
<dbReference type="InterPro" id="IPR050077">
    <property type="entry name" value="LexA_repressor"/>
</dbReference>
<evidence type="ECO:0000259" key="10">
    <source>
        <dbReference type="Pfam" id="PF00717"/>
    </source>
</evidence>
<dbReference type="STRING" id="716544.wcw_0493"/>
<organism evidence="12 13">
    <name type="scientific">Waddlia chondrophila (strain ATCC VR-1470 / WSU 86-1044)</name>
    <dbReference type="NCBI Taxonomy" id="716544"/>
    <lineage>
        <taxon>Bacteria</taxon>
        <taxon>Pseudomonadati</taxon>
        <taxon>Chlamydiota</taxon>
        <taxon>Chlamydiia</taxon>
        <taxon>Parachlamydiales</taxon>
        <taxon>Waddliaceae</taxon>
        <taxon>Waddlia</taxon>
    </lineage>
</organism>
<name>D6YUQ3_WADCW</name>
<feature type="domain" description="Peptidase S24/S26A/S26B/S26C" evidence="10">
    <location>
        <begin position="84"/>
        <end position="198"/>
    </location>
</feature>
<dbReference type="GO" id="GO:0004252">
    <property type="term" value="F:serine-type endopeptidase activity"/>
    <property type="evidence" value="ECO:0007669"/>
    <property type="project" value="UniProtKB-EC"/>
</dbReference>
<evidence type="ECO:0000256" key="3">
    <source>
        <dbReference type="ARBA" id="ARBA00022763"/>
    </source>
</evidence>
<dbReference type="InterPro" id="IPR006200">
    <property type="entry name" value="LexA"/>
</dbReference>